<dbReference type="Pfam" id="PF08541">
    <property type="entry name" value="ACP_syn_III_C"/>
    <property type="match status" value="1"/>
</dbReference>
<comment type="function">
    <text evidence="14">Catalyzes the condensation reaction of fatty acid synthesis by the addition to an acyl acceptor of two carbons from malonyl-ACP. Catalyzes the first condensation reaction which initiates fatty acid synthesis and may therefore play a role in governing the total rate of fatty acid production. Possesses both acetoacetyl-ACP synthase and acetyl transacylase activities. Its substrate specificity determines the biosynthesis of branched-chain and/or straight-chain of fatty acids.</text>
</comment>
<keyword evidence="7 14" id="KW-0275">Fatty acid biosynthesis</keyword>
<evidence type="ECO:0000256" key="8">
    <source>
        <dbReference type="ARBA" id="ARBA00023268"/>
    </source>
</evidence>
<evidence type="ECO:0000256" key="2">
    <source>
        <dbReference type="ARBA" id="ARBA00008642"/>
    </source>
</evidence>
<evidence type="ECO:0000256" key="6">
    <source>
        <dbReference type="ARBA" id="ARBA00023098"/>
    </source>
</evidence>
<gene>
    <name evidence="14" type="primary">fabH</name>
    <name evidence="17" type="ORF">IAA28_05755</name>
</gene>
<dbReference type="GO" id="GO:0033818">
    <property type="term" value="F:beta-ketoacyl-acyl-carrier-protein synthase III activity"/>
    <property type="evidence" value="ECO:0007669"/>
    <property type="project" value="UniProtKB-UniRule"/>
</dbReference>
<comment type="domain">
    <text evidence="14">The last Arg residue of the ACP-binding site is essential for the weak association between ACP/AcpP and FabH.</text>
</comment>
<proteinExistence type="inferred from homology"/>
<reference evidence="17" key="1">
    <citation type="journal article" date="2021" name="PeerJ">
        <title>Extensive microbial diversity within the chicken gut microbiome revealed by metagenomics and culture.</title>
        <authorList>
            <person name="Gilroy R."/>
            <person name="Ravi A."/>
            <person name="Getino M."/>
            <person name="Pursley I."/>
            <person name="Horton D.L."/>
            <person name="Alikhan N.F."/>
            <person name="Baker D."/>
            <person name="Gharbi K."/>
            <person name="Hall N."/>
            <person name="Watson M."/>
            <person name="Adriaenssens E.M."/>
            <person name="Foster-Nyarko E."/>
            <person name="Jarju S."/>
            <person name="Secka A."/>
            <person name="Antonio M."/>
            <person name="Oren A."/>
            <person name="Chaudhuri R.R."/>
            <person name="La Ragione R."/>
            <person name="Hildebrand F."/>
            <person name="Pallen M.J."/>
        </authorList>
    </citation>
    <scope>NUCLEOTIDE SEQUENCE</scope>
    <source>
        <strain evidence="17">ChiGjej4B4-12881</strain>
    </source>
</reference>
<comment type="pathway">
    <text evidence="1 14">Lipid metabolism; fatty acid biosynthesis.</text>
</comment>
<dbReference type="PANTHER" id="PTHR43091">
    <property type="entry name" value="3-OXOACYL-[ACYL-CARRIER-PROTEIN] SYNTHASE"/>
    <property type="match status" value="1"/>
</dbReference>
<dbReference type="FunFam" id="3.40.47.10:FF:000004">
    <property type="entry name" value="3-oxoacyl-[acyl-carrier-protein] synthase 3"/>
    <property type="match status" value="1"/>
</dbReference>
<feature type="domain" description="Beta-ketoacyl-[acyl-carrier-protein] synthase III N-terminal" evidence="16">
    <location>
        <begin position="104"/>
        <end position="180"/>
    </location>
</feature>
<keyword evidence="5 14" id="KW-0276">Fatty acid metabolism</keyword>
<evidence type="ECO:0000256" key="5">
    <source>
        <dbReference type="ARBA" id="ARBA00022832"/>
    </source>
</evidence>
<evidence type="ECO:0000256" key="4">
    <source>
        <dbReference type="ARBA" id="ARBA00022679"/>
    </source>
</evidence>
<dbReference type="InterPro" id="IPR016039">
    <property type="entry name" value="Thiolase-like"/>
</dbReference>
<keyword evidence="3 14" id="KW-0444">Lipid biosynthesis</keyword>
<evidence type="ECO:0000256" key="1">
    <source>
        <dbReference type="ARBA" id="ARBA00005194"/>
    </source>
</evidence>
<dbReference type="Gene3D" id="3.40.47.10">
    <property type="match status" value="1"/>
</dbReference>
<dbReference type="GO" id="GO:0004315">
    <property type="term" value="F:3-oxoacyl-[acyl-carrier-protein] synthase activity"/>
    <property type="evidence" value="ECO:0007669"/>
    <property type="project" value="InterPro"/>
</dbReference>
<dbReference type="PANTHER" id="PTHR43091:SF1">
    <property type="entry name" value="BETA-KETOACYL-[ACYL-CARRIER-PROTEIN] SYNTHASE III, CHLOROPLASTIC"/>
    <property type="match status" value="1"/>
</dbReference>
<evidence type="ECO:0000259" key="15">
    <source>
        <dbReference type="Pfam" id="PF08541"/>
    </source>
</evidence>
<dbReference type="Pfam" id="PF08545">
    <property type="entry name" value="ACP_syn_III"/>
    <property type="match status" value="1"/>
</dbReference>
<dbReference type="CDD" id="cd00830">
    <property type="entry name" value="KAS_III"/>
    <property type="match status" value="1"/>
</dbReference>
<comment type="subunit">
    <text evidence="14">Homodimer.</text>
</comment>
<comment type="catalytic activity">
    <reaction evidence="10">
        <text>malonyl-[ACP] + acetyl-CoA + H(+) = 3-oxobutanoyl-[ACP] + CO2 + CoA</text>
        <dbReference type="Rhea" id="RHEA:12080"/>
        <dbReference type="Rhea" id="RHEA-COMP:9623"/>
        <dbReference type="Rhea" id="RHEA-COMP:9625"/>
        <dbReference type="ChEBI" id="CHEBI:15378"/>
        <dbReference type="ChEBI" id="CHEBI:16526"/>
        <dbReference type="ChEBI" id="CHEBI:57287"/>
        <dbReference type="ChEBI" id="CHEBI:57288"/>
        <dbReference type="ChEBI" id="CHEBI:78449"/>
        <dbReference type="ChEBI" id="CHEBI:78450"/>
        <dbReference type="EC" id="2.3.1.180"/>
    </reaction>
    <physiologicalReaction direction="left-to-right" evidence="10">
        <dbReference type="Rhea" id="RHEA:12081"/>
    </physiologicalReaction>
</comment>
<feature type="domain" description="Beta-ketoacyl-[acyl-carrier-protein] synthase III C-terminal" evidence="15">
    <location>
        <begin position="230"/>
        <end position="319"/>
    </location>
</feature>
<dbReference type="GO" id="GO:0006633">
    <property type="term" value="P:fatty acid biosynthetic process"/>
    <property type="evidence" value="ECO:0007669"/>
    <property type="project" value="UniProtKB-UniRule"/>
</dbReference>
<comment type="subcellular location">
    <subcellularLocation>
        <location evidence="14">Cytoplasm</location>
    </subcellularLocation>
</comment>
<dbReference type="Proteomes" id="UP000886780">
    <property type="component" value="Unassembled WGS sequence"/>
</dbReference>
<feature type="region of interest" description="ACP-binding" evidence="14">
    <location>
        <begin position="247"/>
        <end position="251"/>
    </location>
</feature>
<evidence type="ECO:0000256" key="3">
    <source>
        <dbReference type="ARBA" id="ARBA00022516"/>
    </source>
</evidence>
<dbReference type="AlphaFoldDB" id="A0A9D1W4R2"/>
<evidence type="ECO:0000313" key="18">
    <source>
        <dbReference type="Proteomes" id="UP000886780"/>
    </source>
</evidence>
<dbReference type="EC" id="2.3.1.180" evidence="14"/>
<feature type="active site" evidence="14">
    <location>
        <position position="110"/>
    </location>
</feature>
<evidence type="ECO:0000259" key="16">
    <source>
        <dbReference type="Pfam" id="PF08545"/>
    </source>
</evidence>
<keyword evidence="6 14" id="KW-0443">Lipid metabolism</keyword>
<dbReference type="HAMAP" id="MF_01815">
    <property type="entry name" value="FabH"/>
    <property type="match status" value="1"/>
</dbReference>
<organism evidence="17 18">
    <name type="scientific">Candidatus Lachnoclostridium stercoripullorum</name>
    <dbReference type="NCBI Taxonomy" id="2838635"/>
    <lineage>
        <taxon>Bacteria</taxon>
        <taxon>Bacillati</taxon>
        <taxon>Bacillota</taxon>
        <taxon>Clostridia</taxon>
        <taxon>Lachnospirales</taxon>
        <taxon>Lachnospiraceae</taxon>
    </lineage>
</organism>
<evidence type="ECO:0000256" key="12">
    <source>
        <dbReference type="ARBA" id="ARBA00052467"/>
    </source>
</evidence>
<evidence type="ECO:0000256" key="11">
    <source>
        <dbReference type="ARBA" id="ARBA00052407"/>
    </source>
</evidence>
<feature type="active site" evidence="14">
    <location>
        <position position="276"/>
    </location>
</feature>
<evidence type="ECO:0000313" key="17">
    <source>
        <dbReference type="EMBL" id="HIX52290.1"/>
    </source>
</evidence>
<dbReference type="NCBIfam" id="TIGR00747">
    <property type="entry name" value="fabH"/>
    <property type="match status" value="1"/>
</dbReference>
<feature type="active site" evidence="14">
    <location>
        <position position="246"/>
    </location>
</feature>
<comment type="catalytic activity">
    <reaction evidence="11">
        <text>(2S)-2-methylbutanoyl-CoA + malonyl-[ACP] + H(+) = (4S)-4-methyl-3-oxohexanoyl-[ACP] + CO2 + CoA</text>
        <dbReference type="Rhea" id="RHEA:42276"/>
        <dbReference type="Rhea" id="RHEA-COMP:9623"/>
        <dbReference type="Rhea" id="RHEA-COMP:17148"/>
        <dbReference type="ChEBI" id="CHEBI:15378"/>
        <dbReference type="ChEBI" id="CHEBI:16526"/>
        <dbReference type="ChEBI" id="CHEBI:57287"/>
        <dbReference type="ChEBI" id="CHEBI:78449"/>
        <dbReference type="ChEBI" id="CHEBI:88166"/>
        <dbReference type="ChEBI" id="CHEBI:167462"/>
        <dbReference type="EC" id="2.3.1.300"/>
    </reaction>
    <physiologicalReaction direction="left-to-right" evidence="11">
        <dbReference type="Rhea" id="RHEA:42277"/>
    </physiologicalReaction>
</comment>
<comment type="catalytic activity">
    <reaction evidence="13">
        <text>3-methylbutanoyl-CoA + malonyl-[ACP] + H(+) = 5-methyl-3-oxohexanoyl-[ACP] + CO2 + CoA</text>
        <dbReference type="Rhea" id="RHEA:42272"/>
        <dbReference type="Rhea" id="RHEA-COMP:9623"/>
        <dbReference type="Rhea" id="RHEA-COMP:9941"/>
        <dbReference type="ChEBI" id="CHEBI:15378"/>
        <dbReference type="ChEBI" id="CHEBI:16526"/>
        <dbReference type="ChEBI" id="CHEBI:57287"/>
        <dbReference type="ChEBI" id="CHEBI:57345"/>
        <dbReference type="ChEBI" id="CHEBI:78449"/>
        <dbReference type="ChEBI" id="CHEBI:78822"/>
        <dbReference type="EC" id="2.3.1.300"/>
    </reaction>
    <physiologicalReaction direction="left-to-right" evidence="13">
        <dbReference type="Rhea" id="RHEA:42273"/>
    </physiologicalReaction>
</comment>
<evidence type="ECO:0000256" key="14">
    <source>
        <dbReference type="HAMAP-Rule" id="MF_01815"/>
    </source>
</evidence>
<reference evidence="17" key="2">
    <citation type="submission" date="2021-04" db="EMBL/GenBank/DDBJ databases">
        <authorList>
            <person name="Gilroy R."/>
        </authorList>
    </citation>
    <scope>NUCLEOTIDE SEQUENCE</scope>
    <source>
        <strain evidence="17">ChiGjej4B4-12881</strain>
    </source>
</reference>
<name>A0A9D1W4R2_9FIRM</name>
<dbReference type="SUPFAM" id="SSF53901">
    <property type="entry name" value="Thiolase-like"/>
    <property type="match status" value="1"/>
</dbReference>
<dbReference type="NCBIfam" id="NF006829">
    <property type="entry name" value="PRK09352.1"/>
    <property type="match status" value="1"/>
</dbReference>
<keyword evidence="4 14" id="KW-0808">Transferase</keyword>
<dbReference type="InterPro" id="IPR004655">
    <property type="entry name" value="FabH"/>
</dbReference>
<comment type="catalytic activity">
    <reaction evidence="12">
        <text>2-methylpropanoyl-CoA + malonyl-[ACP] + H(+) = 4-methyl-3-oxopentanoyl-[ACP] + CO2 + CoA</text>
        <dbReference type="Rhea" id="RHEA:42268"/>
        <dbReference type="Rhea" id="RHEA-COMP:9623"/>
        <dbReference type="Rhea" id="RHEA-COMP:9940"/>
        <dbReference type="ChEBI" id="CHEBI:15378"/>
        <dbReference type="ChEBI" id="CHEBI:16526"/>
        <dbReference type="ChEBI" id="CHEBI:57287"/>
        <dbReference type="ChEBI" id="CHEBI:57338"/>
        <dbReference type="ChEBI" id="CHEBI:78449"/>
        <dbReference type="ChEBI" id="CHEBI:78820"/>
        <dbReference type="EC" id="2.3.1.300"/>
    </reaction>
    <physiologicalReaction direction="left-to-right" evidence="12">
        <dbReference type="Rhea" id="RHEA:42269"/>
    </physiologicalReaction>
</comment>
<keyword evidence="9 14" id="KW-0012">Acyltransferase</keyword>
<protein>
    <recommendedName>
        <fullName evidence="14">Beta-ketoacyl-[acyl-carrier-protein] synthase III</fullName>
        <shortName evidence="14">Beta-ketoacyl-ACP synthase III</shortName>
        <shortName evidence="14">KAS III</shortName>
        <ecNumber evidence="14">2.3.1.180</ecNumber>
    </recommendedName>
    <alternativeName>
        <fullName evidence="14">3-oxoacyl-[acyl-carrier-protein] synthase 3</fullName>
    </alternativeName>
    <alternativeName>
        <fullName evidence="14">3-oxoacyl-[acyl-carrier-protein] synthase III</fullName>
    </alternativeName>
</protein>
<dbReference type="InterPro" id="IPR013751">
    <property type="entry name" value="ACP_syn_III_N"/>
</dbReference>
<keyword evidence="14" id="KW-0963">Cytoplasm</keyword>
<dbReference type="EMBL" id="DXEU01000101">
    <property type="protein sequence ID" value="HIX52290.1"/>
    <property type="molecule type" value="Genomic_DNA"/>
</dbReference>
<comment type="similarity">
    <text evidence="2 14">Belongs to the thiolase-like superfamily. FabH family.</text>
</comment>
<comment type="caution">
    <text evidence="17">The sequence shown here is derived from an EMBL/GenBank/DDBJ whole genome shotgun (WGS) entry which is preliminary data.</text>
</comment>
<dbReference type="GO" id="GO:0005737">
    <property type="term" value="C:cytoplasm"/>
    <property type="evidence" value="ECO:0007669"/>
    <property type="project" value="UniProtKB-SubCell"/>
</dbReference>
<sequence>MTMRILGTGSYVPERIVTNDDLAQIVETSDEWISTRTGIHERRISQGGTSRLAAEAARRALEQSGVKPEELDLILLGTSTPDNCFPSGACEVQGALGAVNAVAYDISAACSGFIFALNTAQAFFQAGIYRTALVIGCDVLSKIVDWEDRSTCVLFGDGAGAVVVRREEGPAFQMVMGSDGGRAASMVCPSRTNDNFLTGRKPEVGYTSMEGQEIFRFAVKKVPECAEELLEKNGVDREEIKYFVLHQANYRIVEAIAKRMKLPIDRFPMNIERYGNTSGATIPILLDELNREGRLNRGDKIVLAGFGAGLTWGASLLEW</sequence>
<accession>A0A9D1W4R2</accession>
<evidence type="ECO:0000256" key="10">
    <source>
        <dbReference type="ARBA" id="ARBA00051096"/>
    </source>
</evidence>
<dbReference type="InterPro" id="IPR013747">
    <property type="entry name" value="ACP_syn_III_C"/>
</dbReference>
<keyword evidence="8 14" id="KW-0511">Multifunctional enzyme</keyword>
<evidence type="ECO:0000256" key="13">
    <source>
        <dbReference type="ARBA" id="ARBA00052985"/>
    </source>
</evidence>
<evidence type="ECO:0000256" key="7">
    <source>
        <dbReference type="ARBA" id="ARBA00023160"/>
    </source>
</evidence>
<evidence type="ECO:0000256" key="9">
    <source>
        <dbReference type="ARBA" id="ARBA00023315"/>
    </source>
</evidence>